<keyword evidence="3" id="KW-0804">Transcription</keyword>
<dbReference type="SMART" id="SM00345">
    <property type="entry name" value="HTH_GNTR"/>
    <property type="match status" value="1"/>
</dbReference>
<dbReference type="InterPro" id="IPR008920">
    <property type="entry name" value="TF_FadR/GntR_C"/>
</dbReference>
<dbReference type="SMART" id="SM00895">
    <property type="entry name" value="FCD"/>
    <property type="match status" value="1"/>
</dbReference>
<dbReference type="CDD" id="cd07377">
    <property type="entry name" value="WHTH_GntR"/>
    <property type="match status" value="1"/>
</dbReference>
<accession>A0A6S6QS21</accession>
<dbReference type="PANTHER" id="PTHR43537:SF5">
    <property type="entry name" value="UXU OPERON TRANSCRIPTIONAL REGULATOR"/>
    <property type="match status" value="1"/>
</dbReference>
<sequence length="239" mass="26888">MDQQVKGREGGADYHAALTQLRAFIAQQDADSDTRLPPERELCENLGVSRGELRKALAILESEGQLWRHVGRGTFIGQRPIDESDVGTLSSRTNPSEVMRARLLIEPAIAREAAMNARASDIEDMRICLRQSREAETWRRYENCDNRFHRSVAQAAGNTLLIGLFDTLNAVRRAVVWGRLRADAKAPSPSHHSFREHEEIVQAIESRDVEGAGRAMRQHLESVERKLLERAAISGEDDR</sequence>
<evidence type="ECO:0000256" key="3">
    <source>
        <dbReference type="ARBA" id="ARBA00023163"/>
    </source>
</evidence>
<evidence type="ECO:0000256" key="2">
    <source>
        <dbReference type="ARBA" id="ARBA00023125"/>
    </source>
</evidence>
<dbReference type="PROSITE" id="PS50949">
    <property type="entry name" value="HTH_GNTR"/>
    <property type="match status" value="1"/>
</dbReference>
<reference evidence="5 6" key="1">
    <citation type="submission" date="2020-08" db="EMBL/GenBank/DDBJ databases">
        <title>Genome sequence of Rhizobiales bacterium strain IZ6.</title>
        <authorList>
            <person name="Nakai R."/>
            <person name="Naganuma T."/>
        </authorList>
    </citation>
    <scope>NUCLEOTIDE SEQUENCE [LARGE SCALE GENOMIC DNA]</scope>
    <source>
        <strain evidence="5 6">IZ6</strain>
    </source>
</reference>
<dbReference type="PRINTS" id="PR00035">
    <property type="entry name" value="HTHGNTR"/>
</dbReference>
<dbReference type="KEGG" id="tso:IZ6_12500"/>
<dbReference type="Proteomes" id="UP000515317">
    <property type="component" value="Chromosome"/>
</dbReference>
<evidence type="ECO:0000313" key="5">
    <source>
        <dbReference type="EMBL" id="BCJ90515.1"/>
    </source>
</evidence>
<evidence type="ECO:0000256" key="1">
    <source>
        <dbReference type="ARBA" id="ARBA00023015"/>
    </source>
</evidence>
<dbReference type="GO" id="GO:0003677">
    <property type="term" value="F:DNA binding"/>
    <property type="evidence" value="ECO:0007669"/>
    <property type="project" value="UniProtKB-KW"/>
</dbReference>
<keyword evidence="6" id="KW-1185">Reference proteome</keyword>
<name>A0A6S6QS21_9HYPH</name>
<dbReference type="Gene3D" id="1.10.10.10">
    <property type="entry name" value="Winged helix-like DNA-binding domain superfamily/Winged helix DNA-binding domain"/>
    <property type="match status" value="1"/>
</dbReference>
<proteinExistence type="predicted"/>
<evidence type="ECO:0000313" key="6">
    <source>
        <dbReference type="Proteomes" id="UP000515317"/>
    </source>
</evidence>
<dbReference type="EMBL" id="AP023361">
    <property type="protein sequence ID" value="BCJ90515.1"/>
    <property type="molecule type" value="Genomic_DNA"/>
</dbReference>
<dbReference type="GO" id="GO:0003700">
    <property type="term" value="F:DNA-binding transcription factor activity"/>
    <property type="evidence" value="ECO:0007669"/>
    <property type="project" value="InterPro"/>
</dbReference>
<feature type="domain" description="HTH gntR-type" evidence="4">
    <location>
        <begin position="11"/>
        <end position="79"/>
    </location>
</feature>
<keyword evidence="1" id="KW-0805">Transcription regulation</keyword>
<dbReference type="AlphaFoldDB" id="A0A6S6QS21"/>
<organism evidence="5 6">
    <name type="scientific">Terrihabitans soli</name>
    <dbReference type="NCBI Taxonomy" id="708113"/>
    <lineage>
        <taxon>Bacteria</taxon>
        <taxon>Pseudomonadati</taxon>
        <taxon>Pseudomonadota</taxon>
        <taxon>Alphaproteobacteria</taxon>
        <taxon>Hyphomicrobiales</taxon>
        <taxon>Terrihabitans</taxon>
    </lineage>
</organism>
<dbReference type="PANTHER" id="PTHR43537">
    <property type="entry name" value="TRANSCRIPTIONAL REGULATOR, GNTR FAMILY"/>
    <property type="match status" value="1"/>
</dbReference>
<protein>
    <submittedName>
        <fullName evidence="5">GntR family transcriptional regulator</fullName>
    </submittedName>
</protein>
<dbReference type="SUPFAM" id="SSF46785">
    <property type="entry name" value="Winged helix' DNA-binding domain"/>
    <property type="match status" value="1"/>
</dbReference>
<dbReference type="Gene3D" id="1.20.120.530">
    <property type="entry name" value="GntR ligand-binding domain-like"/>
    <property type="match status" value="1"/>
</dbReference>
<dbReference type="InterPro" id="IPR000524">
    <property type="entry name" value="Tscrpt_reg_HTH_GntR"/>
</dbReference>
<dbReference type="Pfam" id="PF00392">
    <property type="entry name" value="GntR"/>
    <property type="match status" value="1"/>
</dbReference>
<dbReference type="RefSeq" id="WP_222877141.1">
    <property type="nucleotide sequence ID" value="NZ_AP023361.1"/>
</dbReference>
<dbReference type="Pfam" id="PF07729">
    <property type="entry name" value="FCD"/>
    <property type="match status" value="1"/>
</dbReference>
<dbReference type="InterPro" id="IPR036388">
    <property type="entry name" value="WH-like_DNA-bd_sf"/>
</dbReference>
<dbReference type="InterPro" id="IPR036390">
    <property type="entry name" value="WH_DNA-bd_sf"/>
</dbReference>
<gene>
    <name evidence="5" type="ORF">IZ6_12500</name>
</gene>
<dbReference type="InterPro" id="IPR011711">
    <property type="entry name" value="GntR_C"/>
</dbReference>
<dbReference type="SUPFAM" id="SSF48008">
    <property type="entry name" value="GntR ligand-binding domain-like"/>
    <property type="match status" value="1"/>
</dbReference>
<keyword evidence="2" id="KW-0238">DNA-binding</keyword>
<evidence type="ECO:0000259" key="4">
    <source>
        <dbReference type="PROSITE" id="PS50949"/>
    </source>
</evidence>